<dbReference type="Pfam" id="PF13302">
    <property type="entry name" value="Acetyltransf_3"/>
    <property type="match status" value="1"/>
</dbReference>
<dbReference type="PROSITE" id="PS51186">
    <property type="entry name" value="GNAT"/>
    <property type="match status" value="1"/>
</dbReference>
<accession>A0A7T8EBM2</accession>
<protein>
    <submittedName>
        <fullName evidence="2">N-acetyltransferase</fullName>
    </submittedName>
</protein>
<evidence type="ECO:0000313" key="2">
    <source>
        <dbReference type="EMBL" id="QQO83355.1"/>
    </source>
</evidence>
<keyword evidence="2" id="KW-0808">Transferase</keyword>
<dbReference type="SUPFAM" id="SSF55729">
    <property type="entry name" value="Acyl-CoA N-acyltransferases (Nat)"/>
    <property type="match status" value="1"/>
</dbReference>
<dbReference type="GO" id="GO:0016747">
    <property type="term" value="F:acyltransferase activity, transferring groups other than amino-acyl groups"/>
    <property type="evidence" value="ECO:0007669"/>
    <property type="project" value="InterPro"/>
</dbReference>
<reference evidence="2" key="1">
    <citation type="submission" date="2018-09" db="EMBL/GenBank/DDBJ databases">
        <title>Genome sequencing and analysis.</title>
        <authorList>
            <person name="Huang Y.-T."/>
        </authorList>
    </citation>
    <scope>NUCLEOTIDE SEQUENCE</scope>
    <source>
        <strain evidence="2">HIDE</strain>
    </source>
</reference>
<dbReference type="AlphaFoldDB" id="A0A7T8EBM2"/>
<organism evidence="2">
    <name type="scientific">Shewanella algae</name>
    <dbReference type="NCBI Taxonomy" id="38313"/>
    <lineage>
        <taxon>Bacteria</taxon>
        <taxon>Pseudomonadati</taxon>
        <taxon>Pseudomonadota</taxon>
        <taxon>Gammaproteobacteria</taxon>
        <taxon>Alteromonadales</taxon>
        <taxon>Shewanellaceae</taxon>
        <taxon>Shewanella</taxon>
    </lineage>
</organism>
<name>A0A7T8EBM2_9GAMM</name>
<dbReference type="InterPro" id="IPR016181">
    <property type="entry name" value="Acyl_CoA_acyltransferase"/>
</dbReference>
<proteinExistence type="predicted"/>
<dbReference type="PANTHER" id="PTHR43792">
    <property type="entry name" value="GNAT FAMILY, PUTATIVE (AFU_ORTHOLOGUE AFUA_3G00765)-RELATED-RELATED"/>
    <property type="match status" value="1"/>
</dbReference>
<dbReference type="InterPro" id="IPR051531">
    <property type="entry name" value="N-acetyltransferase"/>
</dbReference>
<dbReference type="EMBL" id="CP032664">
    <property type="protein sequence ID" value="QQO83355.1"/>
    <property type="molecule type" value="Genomic_DNA"/>
</dbReference>
<feature type="domain" description="N-acetyltransferase" evidence="1">
    <location>
        <begin position="9"/>
        <end position="167"/>
    </location>
</feature>
<sequence>MLITESPRLILRQFRDGDQQALFAMNSTPEVLRYIPGEPLKDIEEAGQVLEKVIFADYRKYGYGRWAVEHKADGKVIGFCGPKFLPEFGKVELGYRYLPEYWGQGLGYEAASHALPKIKAICAVNELIALIMDGNLGSEAIALKLGMLPQEESELMGHKVRVFSRSL</sequence>
<evidence type="ECO:0000259" key="1">
    <source>
        <dbReference type="PROSITE" id="PS51186"/>
    </source>
</evidence>
<dbReference type="InterPro" id="IPR000182">
    <property type="entry name" value="GNAT_dom"/>
</dbReference>
<gene>
    <name evidence="2" type="ORF">D7032_08850</name>
</gene>
<dbReference type="Gene3D" id="3.40.630.30">
    <property type="match status" value="1"/>
</dbReference>
<dbReference type="PANTHER" id="PTHR43792:SF1">
    <property type="entry name" value="N-ACETYLTRANSFERASE DOMAIN-CONTAINING PROTEIN"/>
    <property type="match status" value="1"/>
</dbReference>